<evidence type="ECO:0000313" key="5">
    <source>
        <dbReference type="EMBL" id="MDJ1479996.1"/>
    </source>
</evidence>
<organism evidence="5 6">
    <name type="scientific">Xanthocytophaga flava</name>
    <dbReference type="NCBI Taxonomy" id="3048013"/>
    <lineage>
        <taxon>Bacteria</taxon>
        <taxon>Pseudomonadati</taxon>
        <taxon>Bacteroidota</taxon>
        <taxon>Cytophagia</taxon>
        <taxon>Cytophagales</taxon>
        <taxon>Rhodocytophagaceae</taxon>
        <taxon>Xanthocytophaga</taxon>
    </lineage>
</organism>
<dbReference type="AlphaFoldDB" id="A0AAE3QN59"/>
<dbReference type="Gene3D" id="1.10.10.60">
    <property type="entry name" value="Homeodomain-like"/>
    <property type="match status" value="1"/>
</dbReference>
<dbReference type="PROSITE" id="PS01124">
    <property type="entry name" value="HTH_ARAC_FAMILY_2"/>
    <property type="match status" value="1"/>
</dbReference>
<dbReference type="Proteomes" id="UP001241110">
    <property type="component" value="Unassembled WGS sequence"/>
</dbReference>
<proteinExistence type="predicted"/>
<dbReference type="InterPro" id="IPR018060">
    <property type="entry name" value="HTH_AraC"/>
</dbReference>
<keyword evidence="3" id="KW-0804">Transcription</keyword>
<feature type="domain" description="HTH araC/xylS-type" evidence="4">
    <location>
        <begin position="202"/>
        <end position="307"/>
    </location>
</feature>
<name>A0AAE3QN59_9BACT</name>
<comment type="caution">
    <text evidence="5">The sequence shown here is derived from an EMBL/GenBank/DDBJ whole genome shotgun (WGS) entry which is preliminary data.</text>
</comment>
<dbReference type="SUPFAM" id="SSF46689">
    <property type="entry name" value="Homeodomain-like"/>
    <property type="match status" value="1"/>
</dbReference>
<dbReference type="PANTHER" id="PTHR43280:SF32">
    <property type="entry name" value="TRANSCRIPTIONAL REGULATORY PROTEIN"/>
    <property type="match status" value="1"/>
</dbReference>
<evidence type="ECO:0000313" key="6">
    <source>
        <dbReference type="Proteomes" id="UP001241110"/>
    </source>
</evidence>
<reference evidence="5" key="1">
    <citation type="submission" date="2023-05" db="EMBL/GenBank/DDBJ databases">
        <authorList>
            <person name="Zhang X."/>
        </authorList>
    </citation>
    <scope>NUCLEOTIDE SEQUENCE</scope>
    <source>
        <strain evidence="5">YF14B1</strain>
    </source>
</reference>
<dbReference type="RefSeq" id="WP_313976566.1">
    <property type="nucleotide sequence ID" value="NZ_JASJOS010000002.1"/>
</dbReference>
<dbReference type="SMART" id="SM00342">
    <property type="entry name" value="HTH_ARAC"/>
    <property type="match status" value="1"/>
</dbReference>
<evidence type="ECO:0000256" key="2">
    <source>
        <dbReference type="ARBA" id="ARBA00023125"/>
    </source>
</evidence>
<accession>A0AAE3QN59</accession>
<keyword evidence="2" id="KW-0238">DNA-binding</keyword>
<evidence type="ECO:0000256" key="3">
    <source>
        <dbReference type="ARBA" id="ARBA00023163"/>
    </source>
</evidence>
<dbReference type="InterPro" id="IPR009057">
    <property type="entry name" value="Homeodomain-like_sf"/>
</dbReference>
<evidence type="ECO:0000256" key="1">
    <source>
        <dbReference type="ARBA" id="ARBA00023015"/>
    </source>
</evidence>
<sequence>MSVIEPHRIKTIYEFHQLLGLPTPKHPLISVINLEDIKQLSEKMLASRILDFYTITLKHSGDSTYKYGQQQYNVHGGVMYFISPGQVCGPLTPIKEETKTGRTSGWGLYIHPDFLWNTPLVKEIRKYEYFNYSVNEALYLSEEEEDTIIGLMQTIQKEYFTHTDNFSQDIIISMVEVLLNFSNRFYHRQFLTRKTENYQLLNRLEDLLISYFDNTDLAIQELPSVQFIAERLNISPNYLSSLLKALTGRNTQQHIQDRIIEKAKVKLSTTELSVSEISYVLGFEHPQSFSRLFKAKSGLSPLGFRQIFKSKTDTSEIQNHQNSGHQTQR</sequence>
<dbReference type="EMBL" id="JASJOS010000002">
    <property type="protein sequence ID" value="MDJ1479996.1"/>
    <property type="molecule type" value="Genomic_DNA"/>
</dbReference>
<dbReference type="Pfam" id="PF12833">
    <property type="entry name" value="HTH_18"/>
    <property type="match status" value="1"/>
</dbReference>
<dbReference type="GO" id="GO:0043565">
    <property type="term" value="F:sequence-specific DNA binding"/>
    <property type="evidence" value="ECO:0007669"/>
    <property type="project" value="InterPro"/>
</dbReference>
<keyword evidence="1" id="KW-0805">Transcription regulation</keyword>
<protein>
    <submittedName>
        <fullName evidence="5">Helix-turn-helix transcriptional regulator</fullName>
    </submittedName>
</protein>
<gene>
    <name evidence="5" type="ORF">QNI16_05820</name>
</gene>
<evidence type="ECO:0000259" key="4">
    <source>
        <dbReference type="PROSITE" id="PS01124"/>
    </source>
</evidence>
<dbReference type="GO" id="GO:0003700">
    <property type="term" value="F:DNA-binding transcription factor activity"/>
    <property type="evidence" value="ECO:0007669"/>
    <property type="project" value="InterPro"/>
</dbReference>
<dbReference type="PANTHER" id="PTHR43280">
    <property type="entry name" value="ARAC-FAMILY TRANSCRIPTIONAL REGULATOR"/>
    <property type="match status" value="1"/>
</dbReference>